<dbReference type="InterPro" id="IPR037143">
    <property type="entry name" value="4-PPantetheinyl_Trfase_dom_sf"/>
</dbReference>
<dbReference type="SUPFAM" id="SSF56214">
    <property type="entry name" value="4'-phosphopantetheinyl transferase"/>
    <property type="match status" value="1"/>
</dbReference>
<accession>A0A2P8HGK0</accession>
<evidence type="ECO:0000256" key="1">
    <source>
        <dbReference type="ARBA" id="ARBA00022679"/>
    </source>
</evidence>
<gene>
    <name evidence="3" type="ORF">CLV51_10425</name>
</gene>
<keyword evidence="4" id="KW-1185">Reference proteome</keyword>
<keyword evidence="1 3" id="KW-0808">Transferase</keyword>
<dbReference type="Proteomes" id="UP000240971">
    <property type="component" value="Unassembled WGS sequence"/>
</dbReference>
<evidence type="ECO:0000259" key="2">
    <source>
        <dbReference type="Pfam" id="PF01648"/>
    </source>
</evidence>
<organism evidence="3 4">
    <name type="scientific">Chitinophaga niastensis</name>
    <dbReference type="NCBI Taxonomy" id="536980"/>
    <lineage>
        <taxon>Bacteria</taxon>
        <taxon>Pseudomonadati</taxon>
        <taxon>Bacteroidota</taxon>
        <taxon>Chitinophagia</taxon>
        <taxon>Chitinophagales</taxon>
        <taxon>Chitinophagaceae</taxon>
        <taxon>Chitinophaga</taxon>
    </lineage>
</organism>
<dbReference type="Pfam" id="PF01648">
    <property type="entry name" value="ACPS"/>
    <property type="match status" value="1"/>
</dbReference>
<feature type="domain" description="4'-phosphopantetheinyl transferase" evidence="2">
    <location>
        <begin position="2"/>
        <end position="91"/>
    </location>
</feature>
<dbReference type="GO" id="GO:0000287">
    <property type="term" value="F:magnesium ion binding"/>
    <property type="evidence" value="ECO:0007669"/>
    <property type="project" value="InterPro"/>
</dbReference>
<sequence>MIGNDIVDLYLAEKESRCHRKGFLDKLFTPAEKSIIENATAPLTMIWLLWSCKEAAYKIVHRATRHRTYAPQKFECHLTNVSGNQATGTVIHDLQPYYFLSTGIGSCIHTRAAVSHTLLQQTAAYTLYHRTPDYAALLHTQGILQPGQLFWKDADGIPYIRDSYSRDVPVSVSHHGKYVGMVMSTE</sequence>
<proteinExistence type="predicted"/>
<dbReference type="AlphaFoldDB" id="A0A2P8HGK0"/>
<dbReference type="EMBL" id="PYAW01000004">
    <property type="protein sequence ID" value="PSL45323.1"/>
    <property type="molecule type" value="Genomic_DNA"/>
</dbReference>
<evidence type="ECO:0000313" key="4">
    <source>
        <dbReference type="Proteomes" id="UP000240971"/>
    </source>
</evidence>
<name>A0A2P8HGK0_CHINA</name>
<reference evidence="3 4" key="1">
    <citation type="submission" date="2018-03" db="EMBL/GenBank/DDBJ databases">
        <title>Genomic Encyclopedia of Archaeal and Bacterial Type Strains, Phase II (KMG-II): from individual species to whole genera.</title>
        <authorList>
            <person name="Goeker M."/>
        </authorList>
    </citation>
    <scope>NUCLEOTIDE SEQUENCE [LARGE SCALE GENOMIC DNA]</scope>
    <source>
        <strain evidence="3 4">DSM 24859</strain>
    </source>
</reference>
<protein>
    <submittedName>
        <fullName evidence="3">4'-phosphopantetheinyl transferase superfamily protein</fullName>
    </submittedName>
</protein>
<dbReference type="Gene3D" id="3.90.470.20">
    <property type="entry name" value="4'-phosphopantetheinyl transferase domain"/>
    <property type="match status" value="1"/>
</dbReference>
<dbReference type="InterPro" id="IPR008278">
    <property type="entry name" value="4-PPantetheinyl_Trfase_dom"/>
</dbReference>
<dbReference type="RefSeq" id="WP_106529668.1">
    <property type="nucleotide sequence ID" value="NZ_PYAW01000004.1"/>
</dbReference>
<dbReference type="GO" id="GO:0008897">
    <property type="term" value="F:holo-[acyl-carrier-protein] synthase activity"/>
    <property type="evidence" value="ECO:0007669"/>
    <property type="project" value="InterPro"/>
</dbReference>
<dbReference type="OrthoDB" id="663853at2"/>
<comment type="caution">
    <text evidence="3">The sequence shown here is derived from an EMBL/GenBank/DDBJ whole genome shotgun (WGS) entry which is preliminary data.</text>
</comment>
<evidence type="ECO:0000313" key="3">
    <source>
        <dbReference type="EMBL" id="PSL45323.1"/>
    </source>
</evidence>